<evidence type="ECO:0000313" key="1">
    <source>
        <dbReference type="EMBL" id="KAJ8122735.1"/>
    </source>
</evidence>
<sequence length="757" mass="82636">MPSSPALLGEALVVDLRSSISQTPKRVKSVDQIYATAIRSQDVSLYNVPQSAPAKSEQRLYHQDNTQEIQSNSPKRPPTLRSHFYSEASYPALVNPSRTIVRKCLPAPLKLETKGLQQPVPDTGETPDPDTDLAHQDSPVESVLNTPGPAIGNGESSLYTGDNFELDADEPFQTVLPMVEDLVIYFKGEESEPKLEAMIQAFKHGTYPVSMPPLLLESKGGVGQLGTPTSVGSAPNSDAGDTGDGQQAIQEPIPIYSADEYDPYASHGNYMGPPTASLPKQDIGSQPHETVAISNPPTLAQTPPPRINALLDRVFHEFDTTECKTAVCIQNSLRSILNVYFPSENIGYHQFNFPLLPELSSFWRPVFRETQSANSKATRKIDLILAIGAQKGVDRGLLGTITGSLEKLGRESNGVSRSGRLDLRYLIANTMQAFTSQPLANQTQDNPFTNPLLLATLIIPHLETYIAAHSATRFLILDYPGEYLSTVLALQHLIGVDLLKVAGIIDAEAGSPKSYRSYRKTSGHTIAPSTTSTSSKGTSAILISPKRQKPIETVEKTRASQPSFSKANFILTSTATEPEIATFISTIWRILIDISSSYIPPSPPSLFYLKEKDAPYLRAAAILGFIPSPEEEEARLLLATKPNYVSSGTYADLPAPTKRPTTPATETFRSSTSIRAPRTPRSAQAQRNKLRHLLGRDPSIYSAAGGVKSMDVDLYYDIDDDDVFAADERKYMPLWSNEGGPRRGNSRKALKWLGLST</sequence>
<accession>A0ACC2J5F8</accession>
<proteinExistence type="predicted"/>
<organism evidence="1 2">
    <name type="scientific">Lasiodiplodia mahajangana</name>
    <dbReference type="NCBI Taxonomy" id="1108764"/>
    <lineage>
        <taxon>Eukaryota</taxon>
        <taxon>Fungi</taxon>
        <taxon>Dikarya</taxon>
        <taxon>Ascomycota</taxon>
        <taxon>Pezizomycotina</taxon>
        <taxon>Dothideomycetes</taxon>
        <taxon>Dothideomycetes incertae sedis</taxon>
        <taxon>Botryosphaeriales</taxon>
        <taxon>Botryosphaeriaceae</taxon>
        <taxon>Lasiodiplodia</taxon>
    </lineage>
</organism>
<evidence type="ECO:0000313" key="2">
    <source>
        <dbReference type="Proteomes" id="UP001153332"/>
    </source>
</evidence>
<dbReference type="Proteomes" id="UP001153332">
    <property type="component" value="Unassembled WGS sequence"/>
</dbReference>
<gene>
    <name evidence="1" type="ORF">O1611_g9770</name>
</gene>
<reference evidence="1" key="1">
    <citation type="submission" date="2022-12" db="EMBL/GenBank/DDBJ databases">
        <title>Genome Sequence of Lasiodiplodia mahajangana.</title>
        <authorList>
            <person name="Buettner E."/>
        </authorList>
    </citation>
    <scope>NUCLEOTIDE SEQUENCE</scope>
    <source>
        <strain evidence="1">VT137</strain>
    </source>
</reference>
<comment type="caution">
    <text evidence="1">The sequence shown here is derived from an EMBL/GenBank/DDBJ whole genome shotgun (WGS) entry which is preliminary data.</text>
</comment>
<protein>
    <submittedName>
        <fullName evidence="1">Uncharacterized protein</fullName>
    </submittedName>
</protein>
<dbReference type="EMBL" id="JAPUUL010003492">
    <property type="protein sequence ID" value="KAJ8122735.1"/>
    <property type="molecule type" value="Genomic_DNA"/>
</dbReference>
<keyword evidence="2" id="KW-1185">Reference proteome</keyword>
<name>A0ACC2J5F8_9PEZI</name>